<keyword evidence="3" id="KW-0067">ATP-binding</keyword>
<accession>A0ABT6C7T1</accession>
<dbReference type="SUPFAM" id="SSF50891">
    <property type="entry name" value="Cyclophilin-like"/>
    <property type="match status" value="1"/>
</dbReference>
<organism evidence="6 7">
    <name type="scientific">Luteipulveratus flavus</name>
    <dbReference type="NCBI Taxonomy" id="3031728"/>
    <lineage>
        <taxon>Bacteria</taxon>
        <taxon>Bacillati</taxon>
        <taxon>Actinomycetota</taxon>
        <taxon>Actinomycetes</taxon>
        <taxon>Micrococcales</taxon>
        <taxon>Dermacoccaceae</taxon>
        <taxon>Luteipulveratus</taxon>
    </lineage>
</organism>
<evidence type="ECO:0000313" key="6">
    <source>
        <dbReference type="EMBL" id="MDF8264377.1"/>
    </source>
</evidence>
<evidence type="ECO:0000256" key="1">
    <source>
        <dbReference type="ARBA" id="ARBA00022741"/>
    </source>
</evidence>
<dbReference type="RefSeq" id="WP_277191897.1">
    <property type="nucleotide sequence ID" value="NZ_JAROAV010000028.1"/>
</dbReference>
<proteinExistence type="predicted"/>
<feature type="domain" description="Carboxyltransferase" evidence="5">
    <location>
        <begin position="25"/>
        <end position="288"/>
    </location>
</feature>
<feature type="region of interest" description="Disordered" evidence="4">
    <location>
        <begin position="143"/>
        <end position="170"/>
    </location>
</feature>
<sequence length="290" mass="29390">MSELVVRRTGPLALVQDRGRPGLGRLGVGTGGAADRPSYELAGRLVGNEGGAAGLELLLGGTALEAVGEVVLAVTGAPACVTVDGRAAPLCAPLRVTSGSRVEIGTPVAGLRTYVAVRGGLRTRTVLGSRSVAPSGGLGLHPLAEGDRLPVGRSDAPVGEPGGSPVGPPLGPVDLPATIGPRDDWLTEDSLAVLGDAVWQVGAEADRVGVRLTGPPLSRARAEELASEGIVRGAVQVPPSGQPLIFLADHPTTGGYPVVAVVDDAATDRLAQLRPGEQVRFVLRRASWLG</sequence>
<dbReference type="Gene3D" id="2.40.100.10">
    <property type="entry name" value="Cyclophilin-like"/>
    <property type="match status" value="1"/>
</dbReference>
<dbReference type="SMART" id="SM00797">
    <property type="entry name" value="AHS2"/>
    <property type="match status" value="1"/>
</dbReference>
<dbReference type="Pfam" id="PF02626">
    <property type="entry name" value="CT_A_B"/>
    <property type="match status" value="1"/>
</dbReference>
<protein>
    <submittedName>
        <fullName evidence="6">Biotin-dependent carboxyltransferase family protein</fullName>
    </submittedName>
</protein>
<keyword evidence="2" id="KW-0378">Hydrolase</keyword>
<dbReference type="Proteomes" id="UP001528912">
    <property type="component" value="Unassembled WGS sequence"/>
</dbReference>
<dbReference type="PANTHER" id="PTHR43309:SF3">
    <property type="entry name" value="5-OXOPROLINASE SUBUNIT C"/>
    <property type="match status" value="1"/>
</dbReference>
<keyword evidence="1" id="KW-0547">Nucleotide-binding</keyword>
<dbReference type="NCBIfam" id="TIGR00724">
    <property type="entry name" value="urea_amlyse_rel"/>
    <property type="match status" value="1"/>
</dbReference>
<dbReference type="InterPro" id="IPR029000">
    <property type="entry name" value="Cyclophilin-like_dom_sf"/>
</dbReference>
<name>A0ABT6C7T1_9MICO</name>
<keyword evidence="7" id="KW-1185">Reference proteome</keyword>
<dbReference type="PANTHER" id="PTHR43309">
    <property type="entry name" value="5-OXOPROLINASE SUBUNIT C"/>
    <property type="match status" value="1"/>
</dbReference>
<gene>
    <name evidence="6" type="ORF">P4R38_08995</name>
</gene>
<evidence type="ECO:0000256" key="3">
    <source>
        <dbReference type="ARBA" id="ARBA00022840"/>
    </source>
</evidence>
<dbReference type="InterPro" id="IPR003778">
    <property type="entry name" value="CT_A_B"/>
</dbReference>
<dbReference type="InterPro" id="IPR052708">
    <property type="entry name" value="PxpC"/>
</dbReference>
<evidence type="ECO:0000259" key="5">
    <source>
        <dbReference type="SMART" id="SM00797"/>
    </source>
</evidence>
<reference evidence="6 7" key="1">
    <citation type="submission" date="2023-03" db="EMBL/GenBank/DDBJ databases">
        <title>YIM 133296 draft genome.</title>
        <authorList>
            <person name="Xiong L."/>
        </authorList>
    </citation>
    <scope>NUCLEOTIDE SEQUENCE [LARGE SCALE GENOMIC DNA]</scope>
    <source>
        <strain evidence="6 7">YIM 133296</strain>
    </source>
</reference>
<evidence type="ECO:0000256" key="2">
    <source>
        <dbReference type="ARBA" id="ARBA00022801"/>
    </source>
</evidence>
<dbReference type="EMBL" id="JAROAV010000028">
    <property type="protein sequence ID" value="MDF8264377.1"/>
    <property type="molecule type" value="Genomic_DNA"/>
</dbReference>
<evidence type="ECO:0000256" key="4">
    <source>
        <dbReference type="SAM" id="MobiDB-lite"/>
    </source>
</evidence>
<comment type="caution">
    <text evidence="6">The sequence shown here is derived from an EMBL/GenBank/DDBJ whole genome shotgun (WGS) entry which is preliminary data.</text>
</comment>
<evidence type="ECO:0000313" key="7">
    <source>
        <dbReference type="Proteomes" id="UP001528912"/>
    </source>
</evidence>